<dbReference type="Proteomes" id="UP000037747">
    <property type="component" value="Unassembled WGS sequence"/>
</dbReference>
<gene>
    <name evidence="1" type="ORF">AMR74_10015</name>
</gene>
<comment type="caution">
    <text evidence="1">The sequence shown here is derived from an EMBL/GenBank/DDBJ whole genome shotgun (WGS) entry which is preliminary data.</text>
</comment>
<sequence length="82" mass="8960">MTDIEAAIREAFEHTEYDLGDVAVNRRQVRVPVRQEGADPDALRAVIEEALGADALAAVTVTTERIAGEDTVGTVVSFRYRD</sequence>
<accession>A0A0M9AS87</accession>
<evidence type="ECO:0000313" key="1">
    <source>
        <dbReference type="EMBL" id="KOX96745.1"/>
    </source>
</evidence>
<dbReference type="EMBL" id="LIST01000003">
    <property type="protein sequence ID" value="KOX96745.1"/>
    <property type="molecule type" value="Genomic_DNA"/>
</dbReference>
<organism evidence="1 2">
    <name type="scientific">Halorubrum tropicale</name>
    <dbReference type="NCBI Taxonomy" id="1765655"/>
    <lineage>
        <taxon>Archaea</taxon>
        <taxon>Methanobacteriati</taxon>
        <taxon>Methanobacteriota</taxon>
        <taxon>Stenosarchaea group</taxon>
        <taxon>Halobacteria</taxon>
        <taxon>Halobacteriales</taxon>
        <taxon>Haloferacaceae</taxon>
        <taxon>Halorubrum</taxon>
    </lineage>
</organism>
<protein>
    <submittedName>
        <fullName evidence="1">Uncharacterized protein</fullName>
    </submittedName>
</protein>
<dbReference type="OrthoDB" id="319931at2157"/>
<dbReference type="AlphaFoldDB" id="A0A0M9AS87"/>
<dbReference type="PATRIC" id="fig|1705389.3.peg.2791"/>
<evidence type="ECO:0000313" key="2">
    <source>
        <dbReference type="Proteomes" id="UP000037747"/>
    </source>
</evidence>
<name>A0A0M9AS87_9EURY</name>
<proteinExistence type="predicted"/>
<dbReference type="GeneID" id="55594339"/>
<reference evidence="1 2" key="1">
    <citation type="submission" date="2015-08" db="EMBL/GenBank/DDBJ databases">
        <title>Genomes of Isolates from Cabo Rojo, PR.</title>
        <authorList>
            <person name="Sanchez-Nieves R.L."/>
            <person name="Montalvo-Rodriguez R."/>
        </authorList>
    </citation>
    <scope>NUCLEOTIDE SEQUENCE [LARGE SCALE GENOMIC DNA]</scope>
    <source>
        <strain evidence="1 2">5</strain>
    </source>
</reference>
<keyword evidence="2" id="KW-1185">Reference proteome</keyword>
<dbReference type="RefSeq" id="WP_007345008.1">
    <property type="nucleotide sequence ID" value="NZ_LIST01000003.1"/>
</dbReference>